<gene>
    <name evidence="2" type="ORF">O4U47_06965</name>
</gene>
<keyword evidence="3" id="KW-1185">Reference proteome</keyword>
<protein>
    <submittedName>
        <fullName evidence="2">DUF2165 domain-containing protein</fullName>
    </submittedName>
</protein>
<dbReference type="EMBL" id="JAQFWP010000009">
    <property type="protein sequence ID" value="MDA2804249.1"/>
    <property type="molecule type" value="Genomic_DNA"/>
</dbReference>
<keyword evidence="1" id="KW-1133">Transmembrane helix</keyword>
<dbReference type="RefSeq" id="WP_270676775.1">
    <property type="nucleotide sequence ID" value="NZ_JAQFWP010000009.1"/>
</dbReference>
<feature type="transmembrane region" description="Helical" evidence="1">
    <location>
        <begin position="28"/>
        <end position="46"/>
    </location>
</feature>
<reference evidence="2" key="1">
    <citation type="submission" date="2023-01" db="EMBL/GenBank/DDBJ databases">
        <title>Draft genome sequence of Nocardiopsis sp. LSu2-4 isolated from halophytes.</title>
        <authorList>
            <person name="Duangmal K."/>
            <person name="Chantavorakit T."/>
        </authorList>
    </citation>
    <scope>NUCLEOTIDE SEQUENCE</scope>
    <source>
        <strain evidence="2">LSu2-4</strain>
    </source>
</reference>
<accession>A0ABT4THR5</accession>
<sequence length="188" mass="20168">MATGDGGAPASAGKAPGRYVLTIRAAKAAVLGAVSLFFLLVVFGNATDYAVNFEFVARVLSMDAHDPGLDELSRTDYRAVTSPVLHHAVYIVIIAAELFTAVACGIGAWRTARSLRRPDRDFNAAKTWGLVGLVAGILLWFTGFQTIGGEWFAMWMSPAWNGIPAADRITTFLVLVLVFTTMRNDGAD</sequence>
<feature type="transmembrane region" description="Helical" evidence="1">
    <location>
        <begin position="165"/>
        <end position="182"/>
    </location>
</feature>
<name>A0ABT4THR5_9ACTN</name>
<organism evidence="2 3">
    <name type="scientific">Nocardiopsis suaedae</name>
    <dbReference type="NCBI Taxonomy" id="3018444"/>
    <lineage>
        <taxon>Bacteria</taxon>
        <taxon>Bacillati</taxon>
        <taxon>Actinomycetota</taxon>
        <taxon>Actinomycetes</taxon>
        <taxon>Streptosporangiales</taxon>
        <taxon>Nocardiopsidaceae</taxon>
        <taxon>Nocardiopsis</taxon>
    </lineage>
</organism>
<keyword evidence="1" id="KW-0812">Transmembrane</keyword>
<evidence type="ECO:0000256" key="1">
    <source>
        <dbReference type="SAM" id="Phobius"/>
    </source>
</evidence>
<evidence type="ECO:0000313" key="2">
    <source>
        <dbReference type="EMBL" id="MDA2804249.1"/>
    </source>
</evidence>
<keyword evidence="1" id="KW-0472">Membrane</keyword>
<dbReference type="Proteomes" id="UP001165685">
    <property type="component" value="Unassembled WGS sequence"/>
</dbReference>
<feature type="transmembrane region" description="Helical" evidence="1">
    <location>
        <begin position="88"/>
        <end position="109"/>
    </location>
</feature>
<evidence type="ECO:0000313" key="3">
    <source>
        <dbReference type="Proteomes" id="UP001165685"/>
    </source>
</evidence>
<feature type="transmembrane region" description="Helical" evidence="1">
    <location>
        <begin position="130"/>
        <end position="153"/>
    </location>
</feature>
<dbReference type="Pfam" id="PF09933">
    <property type="entry name" value="DUF2165"/>
    <property type="match status" value="1"/>
</dbReference>
<comment type="caution">
    <text evidence="2">The sequence shown here is derived from an EMBL/GenBank/DDBJ whole genome shotgun (WGS) entry which is preliminary data.</text>
</comment>
<proteinExistence type="predicted"/>
<dbReference type="InterPro" id="IPR018681">
    <property type="entry name" value="DUF2165_transmembrane"/>
</dbReference>